<dbReference type="EMBL" id="BJXN01000001">
    <property type="protein sequence ID" value="GEM88609.1"/>
    <property type="molecule type" value="Genomic_DNA"/>
</dbReference>
<dbReference type="Proteomes" id="UP000321827">
    <property type="component" value="Unassembled WGS sequence"/>
</dbReference>
<evidence type="ECO:0000313" key="2">
    <source>
        <dbReference type="EMBL" id="GEM88609.1"/>
    </source>
</evidence>
<dbReference type="AlphaFoldDB" id="A0A511RG38"/>
<protein>
    <submittedName>
        <fullName evidence="2">Uncharacterized protein</fullName>
    </submittedName>
</protein>
<proteinExistence type="predicted"/>
<gene>
    <name evidence="2" type="ORF">ODE01S_00430</name>
</gene>
<feature type="region of interest" description="Disordered" evidence="1">
    <location>
        <begin position="1"/>
        <end position="52"/>
    </location>
</feature>
<organism evidence="2 3">
    <name type="scientific">Oceanithermus desulfurans NBRC 100063</name>
    <dbReference type="NCBI Taxonomy" id="1227550"/>
    <lineage>
        <taxon>Bacteria</taxon>
        <taxon>Thermotogati</taxon>
        <taxon>Deinococcota</taxon>
        <taxon>Deinococci</taxon>
        <taxon>Thermales</taxon>
        <taxon>Thermaceae</taxon>
        <taxon>Oceanithermus</taxon>
    </lineage>
</organism>
<name>A0A511RG38_9DEIN</name>
<accession>A0A511RG38</accession>
<evidence type="ECO:0000256" key="1">
    <source>
        <dbReference type="SAM" id="MobiDB-lite"/>
    </source>
</evidence>
<comment type="caution">
    <text evidence="2">The sequence shown here is derived from an EMBL/GenBank/DDBJ whole genome shotgun (WGS) entry which is preliminary data.</text>
</comment>
<sequence>MTNGSNGVKAAPSPNHRPGPGPSFRWGDDGTPTYEAVSGRRGVQEGQSASVPVKRCTPVRALCSGAVAGELASRAGRLSSIPNPGPVN</sequence>
<reference evidence="2 3" key="1">
    <citation type="submission" date="2019-07" db="EMBL/GenBank/DDBJ databases">
        <title>Whole genome shotgun sequence of Oceanithermus desulfurans NBRC 100063.</title>
        <authorList>
            <person name="Hosoyama A."/>
            <person name="Uohara A."/>
            <person name="Ohji S."/>
            <person name="Ichikawa N."/>
        </authorList>
    </citation>
    <scope>NUCLEOTIDE SEQUENCE [LARGE SCALE GENOMIC DNA]</scope>
    <source>
        <strain evidence="2 3">NBRC 100063</strain>
    </source>
</reference>
<evidence type="ECO:0000313" key="3">
    <source>
        <dbReference type="Proteomes" id="UP000321827"/>
    </source>
</evidence>